<evidence type="ECO:0000313" key="1">
    <source>
        <dbReference type="EMBL" id="MSS64130.1"/>
    </source>
</evidence>
<name>A0A6L5XZ55_9FIRM</name>
<dbReference type="SFLD" id="SFLDS00003">
    <property type="entry name" value="Haloacid_Dehalogenase"/>
    <property type="match status" value="1"/>
</dbReference>
<evidence type="ECO:0000313" key="2">
    <source>
        <dbReference type="Proteomes" id="UP000482209"/>
    </source>
</evidence>
<reference evidence="1 2" key="1">
    <citation type="submission" date="2019-08" db="EMBL/GenBank/DDBJ databases">
        <title>In-depth cultivation of the pig gut microbiome towards novel bacterial diversity and tailored functional studies.</title>
        <authorList>
            <person name="Wylensek D."/>
            <person name="Hitch T.C.A."/>
            <person name="Clavel T."/>
        </authorList>
    </citation>
    <scope>NUCLEOTIDE SEQUENCE [LARGE SCALE GENOMIC DNA]</scope>
    <source>
        <strain evidence="1 2">WCA-693-APC-MOT-I</strain>
    </source>
</reference>
<dbReference type="InterPro" id="IPR006439">
    <property type="entry name" value="HAD-SF_hydro_IA"/>
</dbReference>
<dbReference type="SFLD" id="SFLDG01135">
    <property type="entry name" value="C1.5.6:_HAD__Beta-PGM__Phospha"/>
    <property type="match status" value="1"/>
</dbReference>
<dbReference type="InterPro" id="IPR023214">
    <property type="entry name" value="HAD_sf"/>
</dbReference>
<dbReference type="RefSeq" id="WP_154519527.1">
    <property type="nucleotide sequence ID" value="NZ_VUMT01000013.1"/>
</dbReference>
<gene>
    <name evidence="1" type="ORF">FYJ58_09620</name>
</gene>
<dbReference type="InterPro" id="IPR023198">
    <property type="entry name" value="PGP-like_dom2"/>
</dbReference>
<dbReference type="Proteomes" id="UP000482209">
    <property type="component" value="Unassembled WGS sequence"/>
</dbReference>
<dbReference type="NCBIfam" id="TIGR01509">
    <property type="entry name" value="HAD-SF-IA-v3"/>
    <property type="match status" value="1"/>
</dbReference>
<dbReference type="PANTHER" id="PTHR43434">
    <property type="entry name" value="PHOSPHOGLYCOLATE PHOSPHATASE"/>
    <property type="match status" value="1"/>
</dbReference>
<dbReference type="EMBL" id="VUMT01000013">
    <property type="protein sequence ID" value="MSS64130.1"/>
    <property type="molecule type" value="Genomic_DNA"/>
</dbReference>
<dbReference type="AlphaFoldDB" id="A0A6L5XZ55"/>
<keyword evidence="2" id="KW-1185">Reference proteome</keyword>
<dbReference type="Pfam" id="PF13419">
    <property type="entry name" value="HAD_2"/>
    <property type="match status" value="1"/>
</dbReference>
<accession>A0A6L5XZ55</accession>
<keyword evidence="1" id="KW-0378">Hydrolase</keyword>
<dbReference type="InterPro" id="IPR036412">
    <property type="entry name" value="HAD-like_sf"/>
</dbReference>
<dbReference type="Gene3D" id="3.40.50.1000">
    <property type="entry name" value="HAD superfamily/HAD-like"/>
    <property type="match status" value="1"/>
</dbReference>
<protein>
    <submittedName>
        <fullName evidence="1">HAD family hydrolase</fullName>
    </submittedName>
</protein>
<dbReference type="SUPFAM" id="SSF56784">
    <property type="entry name" value="HAD-like"/>
    <property type="match status" value="1"/>
</dbReference>
<dbReference type="Gene3D" id="1.10.150.240">
    <property type="entry name" value="Putative phosphatase, domain 2"/>
    <property type="match status" value="1"/>
</dbReference>
<dbReference type="GO" id="GO:0005829">
    <property type="term" value="C:cytosol"/>
    <property type="evidence" value="ECO:0007669"/>
    <property type="project" value="TreeGrafter"/>
</dbReference>
<dbReference type="InterPro" id="IPR050155">
    <property type="entry name" value="HAD-like_hydrolase_sf"/>
</dbReference>
<dbReference type="PANTHER" id="PTHR43434:SF1">
    <property type="entry name" value="PHOSPHOGLYCOLATE PHOSPHATASE"/>
    <property type="match status" value="1"/>
</dbReference>
<comment type="caution">
    <text evidence="1">The sequence shown here is derived from an EMBL/GenBank/DDBJ whole genome shotgun (WGS) entry which is preliminary data.</text>
</comment>
<dbReference type="NCBIfam" id="TIGR01549">
    <property type="entry name" value="HAD-SF-IA-v1"/>
    <property type="match status" value="1"/>
</dbReference>
<dbReference type="GO" id="GO:0008967">
    <property type="term" value="F:phosphoglycolate phosphatase activity"/>
    <property type="evidence" value="ECO:0007669"/>
    <property type="project" value="TreeGrafter"/>
</dbReference>
<organism evidence="1 2">
    <name type="scientific">Velocimicrobium porci</name>
    <dbReference type="NCBI Taxonomy" id="2606634"/>
    <lineage>
        <taxon>Bacteria</taxon>
        <taxon>Bacillati</taxon>
        <taxon>Bacillota</taxon>
        <taxon>Clostridia</taxon>
        <taxon>Lachnospirales</taxon>
        <taxon>Lachnospiraceae</taxon>
        <taxon>Velocimicrobium</taxon>
    </lineage>
</organism>
<proteinExistence type="predicted"/>
<dbReference type="InterPro" id="IPR041492">
    <property type="entry name" value="HAD_2"/>
</dbReference>
<sequence>MGNYTTVIFDLDGTLLATLEDLTDSVNYALAFYHFPLKSIEEVRQFVGNGVRRLMELSVPNGTQNPKFEETFDLFKKHYNSNCQNKTKPYDGIYNMLSTLLEHQYKIAIVSNKIHSAVAELNQYYFKDFVTVAIGEKEGIAKKPAPDTVNEALRLLGSTNEEAIYIGDSDVDIETAKNAKMPCISVTWGFRDKNFLLAHDAKILIDRPEELLATLENIE</sequence>
<dbReference type="SFLD" id="SFLDG01129">
    <property type="entry name" value="C1.5:_HAD__Beta-PGM__Phosphata"/>
    <property type="match status" value="1"/>
</dbReference>
<dbReference type="GO" id="GO:0006281">
    <property type="term" value="P:DNA repair"/>
    <property type="evidence" value="ECO:0007669"/>
    <property type="project" value="TreeGrafter"/>
</dbReference>